<organism evidence="2 3">
    <name type="scientific">Gracilimonas sediminicola</name>
    <dbReference type="NCBI Taxonomy" id="2952158"/>
    <lineage>
        <taxon>Bacteria</taxon>
        <taxon>Pseudomonadati</taxon>
        <taxon>Balneolota</taxon>
        <taxon>Balneolia</taxon>
        <taxon>Balneolales</taxon>
        <taxon>Balneolaceae</taxon>
        <taxon>Gracilimonas</taxon>
    </lineage>
</organism>
<comment type="caution">
    <text evidence="2">The sequence shown here is derived from an EMBL/GenBank/DDBJ whole genome shotgun (WGS) entry which is preliminary data.</text>
</comment>
<name>A0A9X2L3K6_9BACT</name>
<keyword evidence="1" id="KW-1133">Transmembrane helix</keyword>
<protein>
    <submittedName>
        <fullName evidence="2">Uncharacterized protein</fullName>
    </submittedName>
</protein>
<keyword evidence="1" id="KW-0472">Membrane</keyword>
<evidence type="ECO:0000313" key="2">
    <source>
        <dbReference type="EMBL" id="MCP9291741.1"/>
    </source>
</evidence>
<feature type="transmembrane region" description="Helical" evidence="1">
    <location>
        <begin position="64"/>
        <end position="82"/>
    </location>
</feature>
<dbReference type="RefSeq" id="WP_255134603.1">
    <property type="nucleotide sequence ID" value="NZ_JANDBC010000001.1"/>
</dbReference>
<proteinExistence type="predicted"/>
<feature type="transmembrane region" description="Helical" evidence="1">
    <location>
        <begin position="89"/>
        <end position="105"/>
    </location>
</feature>
<feature type="transmembrane region" description="Helical" evidence="1">
    <location>
        <begin position="36"/>
        <end position="58"/>
    </location>
</feature>
<accession>A0A9X2L3K6</accession>
<gene>
    <name evidence="2" type="ORF">NM125_09160</name>
</gene>
<dbReference type="EMBL" id="JANDBC010000001">
    <property type="protein sequence ID" value="MCP9291741.1"/>
    <property type="molecule type" value="Genomic_DNA"/>
</dbReference>
<evidence type="ECO:0000256" key="1">
    <source>
        <dbReference type="SAM" id="Phobius"/>
    </source>
</evidence>
<keyword evidence="1" id="KW-0812">Transmembrane</keyword>
<feature type="transmembrane region" description="Helical" evidence="1">
    <location>
        <begin position="6"/>
        <end position="24"/>
    </location>
</feature>
<evidence type="ECO:0000313" key="3">
    <source>
        <dbReference type="Proteomes" id="UP001139125"/>
    </source>
</evidence>
<reference evidence="2" key="1">
    <citation type="submission" date="2022-06" db="EMBL/GenBank/DDBJ databases">
        <title>Gracilimonas sp. CAU 1638 isolated from sea sediment.</title>
        <authorList>
            <person name="Kim W."/>
        </authorList>
    </citation>
    <scope>NUCLEOTIDE SEQUENCE</scope>
    <source>
        <strain evidence="2">CAU 1638</strain>
    </source>
</reference>
<sequence length="106" mass="11856">MKTAFAIFMTIHGLIHLLGFLKAFQLADIKDFKRPISRQAGIFWMISFILVISAVNLYLAGNSYYIGLGFTAILISQVLIIGAWEDAKYGTIPNIIFAILLLLSFQ</sequence>
<dbReference type="Proteomes" id="UP001139125">
    <property type="component" value="Unassembled WGS sequence"/>
</dbReference>
<dbReference type="AlphaFoldDB" id="A0A9X2L3K6"/>
<keyword evidence="3" id="KW-1185">Reference proteome</keyword>